<dbReference type="CDD" id="cd03398">
    <property type="entry name" value="PAP2_haloperoxidase"/>
    <property type="match status" value="1"/>
</dbReference>
<accession>A0A917ER06</accession>
<dbReference type="GO" id="GO:0004601">
    <property type="term" value="F:peroxidase activity"/>
    <property type="evidence" value="ECO:0007669"/>
    <property type="project" value="InterPro"/>
</dbReference>
<feature type="region of interest" description="Disordered" evidence="1">
    <location>
        <begin position="1"/>
        <end position="29"/>
    </location>
</feature>
<dbReference type="EMBL" id="BMFK01000001">
    <property type="protein sequence ID" value="GGE68727.1"/>
    <property type="molecule type" value="Genomic_DNA"/>
</dbReference>
<dbReference type="InterPro" id="IPR016119">
    <property type="entry name" value="Br/Cl_peroxidase_C"/>
</dbReference>
<evidence type="ECO:0000313" key="4">
    <source>
        <dbReference type="Proteomes" id="UP000605259"/>
    </source>
</evidence>
<reference evidence="3" key="1">
    <citation type="journal article" date="2014" name="Int. J. Syst. Evol. Microbiol.">
        <title>Complete genome sequence of Corynebacterium casei LMG S-19264T (=DSM 44701T), isolated from a smear-ripened cheese.</title>
        <authorList>
            <consortium name="US DOE Joint Genome Institute (JGI-PGF)"/>
            <person name="Walter F."/>
            <person name="Albersmeier A."/>
            <person name="Kalinowski J."/>
            <person name="Ruckert C."/>
        </authorList>
    </citation>
    <scope>NUCLEOTIDE SEQUENCE</scope>
    <source>
        <strain evidence="3">CGMCC 1.12698</strain>
    </source>
</reference>
<proteinExistence type="predicted"/>
<dbReference type="RefSeq" id="WP_188388076.1">
    <property type="nucleotide sequence ID" value="NZ_BMFK01000001.1"/>
</dbReference>
<dbReference type="PANTHER" id="PTHR34599">
    <property type="entry name" value="PEROXIDASE-RELATED"/>
    <property type="match status" value="1"/>
</dbReference>
<feature type="compositionally biased region" description="Basic and acidic residues" evidence="1">
    <location>
        <begin position="19"/>
        <end position="29"/>
    </location>
</feature>
<dbReference type="PANTHER" id="PTHR34599:SF1">
    <property type="entry name" value="PHOSPHATIDIC ACID PHOSPHATASE TYPE 2_HALOPEROXIDASE DOMAIN-CONTAINING PROTEIN"/>
    <property type="match status" value="1"/>
</dbReference>
<keyword evidence="4" id="KW-1185">Reference proteome</keyword>
<comment type="caution">
    <text evidence="3">The sequence shown here is derived from an EMBL/GenBank/DDBJ whole genome shotgun (WGS) entry which is preliminary data.</text>
</comment>
<dbReference type="AlphaFoldDB" id="A0A917ER06"/>
<feature type="compositionally biased region" description="Acidic residues" evidence="1">
    <location>
        <begin position="1"/>
        <end position="18"/>
    </location>
</feature>
<dbReference type="Gene3D" id="1.10.606.10">
    <property type="entry name" value="Vanadium-containing Chloroperoxidase, domain 2"/>
    <property type="match status" value="1"/>
</dbReference>
<gene>
    <name evidence="3" type="ORF">GCM10007140_18480</name>
</gene>
<organism evidence="3 4">
    <name type="scientific">Priestia taiwanensis</name>
    <dbReference type="NCBI Taxonomy" id="1347902"/>
    <lineage>
        <taxon>Bacteria</taxon>
        <taxon>Bacillati</taxon>
        <taxon>Bacillota</taxon>
        <taxon>Bacilli</taxon>
        <taxon>Bacillales</taxon>
        <taxon>Bacillaceae</taxon>
        <taxon>Priestia</taxon>
    </lineage>
</organism>
<evidence type="ECO:0000313" key="3">
    <source>
        <dbReference type="EMBL" id="GGE68727.1"/>
    </source>
</evidence>
<feature type="domain" description="Phosphatidic acid phosphatase type 2/haloperoxidase" evidence="2">
    <location>
        <begin position="461"/>
        <end position="561"/>
    </location>
</feature>
<dbReference type="SUPFAM" id="SSF48317">
    <property type="entry name" value="Acid phosphatase/Vanadium-dependent haloperoxidase"/>
    <property type="match status" value="1"/>
</dbReference>
<dbReference type="InterPro" id="IPR052559">
    <property type="entry name" value="V-haloperoxidase"/>
</dbReference>
<evidence type="ECO:0000259" key="2">
    <source>
        <dbReference type="Pfam" id="PF01569"/>
    </source>
</evidence>
<dbReference type="Proteomes" id="UP000605259">
    <property type="component" value="Unassembled WGS sequence"/>
</dbReference>
<name>A0A917ER06_9BACI</name>
<dbReference type="InterPro" id="IPR036938">
    <property type="entry name" value="PAP2/HPO_sf"/>
</dbReference>
<dbReference type="InterPro" id="IPR000326">
    <property type="entry name" value="PAP2/HPO"/>
</dbReference>
<sequence length="584" mass="64537">MEEVFNNEAEVEQESTDEEIVKQEEGKKDEIEQQGAEAEVVIAPQNCEIGPLSPEERVSEALTIRIEAAQAQADITLPNHPCNDDETRYPNKIASYSKGFPHNYLGEVDVTAYEAWINALKSGDSQAFESLPIKGVTKLKNPQAAYAYNLIGADSHHLSIAPAPEFSSAWEAAEMGELYWQALTRDVPFAEYDTNKWTRTAAADLSKFSDFRGPKGKDWGVQHPSVHTNKQVDGANPNLFTQSAPNPDVEERVTTKTLFRGTTQGDLIGPYLSQFLCQKVDYGAASFFQKYHTAVPYRDYMTCYRSWLHIQNGGAAGKTVLDSTPRYIRNNRDLGEFVHKDFSYQACLSAGLMLLSYGQEALAPSNPYVHSKTQYGFVTFGGPHILDLVGKAAQAALEAAWYQKFLVHLRLRPEEFGGRVHNVVRGNASYPINQELLRSYALEVVQHRYGTALLPMAYAEGCPTHTAYPSGHACFVGAGVTMLKAFFNENFIIPDPVVATQNGLALCSYRGAKLTVGNELNKLASNVALGRCAAGVHWRTDASEGMKLGEAVAISILQDFKNTYNEDFSGFTFKKFDGTTITIK</sequence>
<evidence type="ECO:0000256" key="1">
    <source>
        <dbReference type="SAM" id="MobiDB-lite"/>
    </source>
</evidence>
<dbReference type="Pfam" id="PF01569">
    <property type="entry name" value="PAP2"/>
    <property type="match status" value="1"/>
</dbReference>
<protein>
    <submittedName>
        <fullName evidence="3">Vanadium-dependent haloperoxidase</fullName>
    </submittedName>
</protein>
<reference evidence="3" key="2">
    <citation type="submission" date="2020-09" db="EMBL/GenBank/DDBJ databases">
        <authorList>
            <person name="Sun Q."/>
            <person name="Zhou Y."/>
        </authorList>
    </citation>
    <scope>NUCLEOTIDE SEQUENCE</scope>
    <source>
        <strain evidence="3">CGMCC 1.12698</strain>
    </source>
</reference>